<dbReference type="InterPro" id="IPR000640">
    <property type="entry name" value="EFG_V-like"/>
</dbReference>
<dbReference type="Pfam" id="PF14492">
    <property type="entry name" value="EFG_III"/>
    <property type="match status" value="1"/>
</dbReference>
<dbReference type="FunFam" id="3.30.70.240:FF:000001">
    <property type="entry name" value="Elongation factor G"/>
    <property type="match status" value="1"/>
</dbReference>
<protein>
    <recommendedName>
        <fullName evidence="2 8">Elongation factor G</fullName>
    </recommendedName>
</protein>
<dbReference type="PANTHER" id="PTHR43261:SF7">
    <property type="entry name" value="ELONGATION FACTOR G-LIKE PROTEIN"/>
    <property type="match status" value="1"/>
</dbReference>
<organism evidence="11 12">
    <name type="scientific">Tectimicrobiota bacterium</name>
    <dbReference type="NCBI Taxonomy" id="2528274"/>
    <lineage>
        <taxon>Bacteria</taxon>
        <taxon>Pseudomonadati</taxon>
        <taxon>Nitrospinota/Tectimicrobiota group</taxon>
        <taxon>Candidatus Tectimicrobiota</taxon>
    </lineage>
</organism>
<keyword evidence="4 11" id="KW-0251">Elongation factor</keyword>
<dbReference type="Pfam" id="PF22042">
    <property type="entry name" value="EF-G_D2"/>
    <property type="match status" value="1"/>
</dbReference>
<dbReference type="InterPro" id="IPR027417">
    <property type="entry name" value="P-loop_NTPase"/>
</dbReference>
<reference evidence="11" key="1">
    <citation type="submission" date="2020-07" db="EMBL/GenBank/DDBJ databases">
        <title>Huge and variable diversity of episymbiotic CPR bacteria and DPANN archaea in groundwater ecosystems.</title>
        <authorList>
            <person name="He C.Y."/>
            <person name="Keren R."/>
            <person name="Whittaker M."/>
            <person name="Farag I.F."/>
            <person name="Doudna J."/>
            <person name="Cate J.H.D."/>
            <person name="Banfield J.F."/>
        </authorList>
    </citation>
    <scope>NUCLEOTIDE SEQUENCE</scope>
    <source>
        <strain evidence="11">NC_groundwater_672_Ag_B-0.1um_62_36</strain>
    </source>
</reference>
<evidence type="ECO:0000256" key="6">
    <source>
        <dbReference type="ARBA" id="ARBA00023134"/>
    </source>
</evidence>
<dbReference type="InterPro" id="IPR047872">
    <property type="entry name" value="EFG_IV"/>
</dbReference>
<proteinExistence type="inferred from homology"/>
<dbReference type="PANTHER" id="PTHR43261">
    <property type="entry name" value="TRANSLATION ELONGATION FACTOR G-RELATED"/>
    <property type="match status" value="1"/>
</dbReference>
<evidence type="ECO:0000313" key="11">
    <source>
        <dbReference type="EMBL" id="MBI2876724.1"/>
    </source>
</evidence>
<evidence type="ECO:0000259" key="9">
    <source>
        <dbReference type="SMART" id="SM00838"/>
    </source>
</evidence>
<dbReference type="InterPro" id="IPR053905">
    <property type="entry name" value="EF-G-like_DII"/>
</dbReference>
<dbReference type="GO" id="GO:0003746">
    <property type="term" value="F:translation elongation factor activity"/>
    <property type="evidence" value="ECO:0007669"/>
    <property type="project" value="UniProtKB-UniRule"/>
</dbReference>
<dbReference type="NCBIfam" id="TIGR00484">
    <property type="entry name" value="EF-G"/>
    <property type="match status" value="1"/>
</dbReference>
<evidence type="ECO:0000256" key="7">
    <source>
        <dbReference type="ARBA" id="ARBA00024731"/>
    </source>
</evidence>
<evidence type="ECO:0000259" key="10">
    <source>
        <dbReference type="SMART" id="SM00889"/>
    </source>
</evidence>
<evidence type="ECO:0000256" key="8">
    <source>
        <dbReference type="NCBIfam" id="TIGR00484"/>
    </source>
</evidence>
<keyword evidence="6" id="KW-0342">GTP-binding</keyword>
<dbReference type="AlphaFoldDB" id="A0A932CP37"/>
<dbReference type="EMBL" id="JACPRF010000228">
    <property type="protein sequence ID" value="MBI2876724.1"/>
    <property type="molecule type" value="Genomic_DNA"/>
</dbReference>
<dbReference type="Gene3D" id="3.30.70.240">
    <property type="match status" value="1"/>
</dbReference>
<dbReference type="InterPro" id="IPR041095">
    <property type="entry name" value="EFG_II"/>
</dbReference>
<dbReference type="SUPFAM" id="SSF50447">
    <property type="entry name" value="Translation proteins"/>
    <property type="match status" value="1"/>
</dbReference>
<dbReference type="CDD" id="cd03713">
    <property type="entry name" value="EFG_mtEFG_C"/>
    <property type="match status" value="1"/>
</dbReference>
<gene>
    <name evidence="11" type="primary">fusA</name>
    <name evidence="11" type="ORF">HYY20_07575</name>
</gene>
<evidence type="ECO:0000256" key="3">
    <source>
        <dbReference type="ARBA" id="ARBA00022741"/>
    </source>
</evidence>
<keyword evidence="5" id="KW-0648">Protein biosynthesis</keyword>
<dbReference type="CDD" id="cd16262">
    <property type="entry name" value="EFG_III"/>
    <property type="match status" value="1"/>
</dbReference>
<dbReference type="FunFam" id="3.30.70.870:FF:000016">
    <property type="entry name" value="Translation elongation factor G"/>
    <property type="match status" value="1"/>
</dbReference>
<feature type="domain" description="Elongation factor EFG" evidence="9">
    <location>
        <begin position="486"/>
        <end position="573"/>
    </location>
</feature>
<evidence type="ECO:0000256" key="5">
    <source>
        <dbReference type="ARBA" id="ARBA00022917"/>
    </source>
</evidence>
<dbReference type="Gene3D" id="2.40.30.10">
    <property type="entry name" value="Translation factors"/>
    <property type="match status" value="1"/>
</dbReference>
<sequence>KFLTQRVWQYANDRNLPRIVFVSKMEQERANYFQAVEEARKAFGSTLVALQCPLGEGDGFRGVVDLISWKAWVYDASGSGEYREQDVPVEVEEQAQELREKLIEAIAEGNDQLLEKYLEGAKLSPQELKEGLRVGTVEGRIVPVLCGAAARNIGIQLLLDFILDYLPSPLEGPPVKGINPKISQEETRRPEKEETLSALVFKTFADPFAGRLSLFRVYSGTLRSDSLVYNASRGEKERIGQVYTILGKQQKAVAAVGPGDFGAMAKLKVTMTGDTLSDEKAPLRFDPIQFPEPVLSFAIVPKAKGDEEKISTALARLMEEDPTLKVSRDPQTKEMLVAGTGEVHLEVIVERLKRKFGVEVEMRTPRIPYKETIRSSAKSQGKYKKQTGGRGQYGDTWLEIEPLPRGGGFEFVDKIVGGVIPRQYIPAVEKGIVEAMELGGIAGYPVVDVRITLYDGSYHTVDSSEMAFKIAASMGFKKCMTLANPVLLEPIMRLDVVVPDECLGDVIGDLNSKRGRVSGVDSGVGSQTVKAQVPMAEVLTYASALRSITGGRGVFTMEFSHYEEVPAHLAEKIIAEAAKNKEKEA</sequence>
<dbReference type="CDD" id="cd04088">
    <property type="entry name" value="EFG_mtEFG_II"/>
    <property type="match status" value="1"/>
</dbReference>
<comment type="similarity">
    <text evidence="1">Belongs to the TRAFAC class translation factor GTPase superfamily. Classic translation factor GTPase family. EF-G/EF-2 subfamily.</text>
</comment>
<evidence type="ECO:0000256" key="4">
    <source>
        <dbReference type="ARBA" id="ARBA00022768"/>
    </source>
</evidence>
<feature type="non-terminal residue" evidence="11">
    <location>
        <position position="1"/>
    </location>
</feature>
<dbReference type="InterPro" id="IPR000795">
    <property type="entry name" value="T_Tr_GTP-bd_dom"/>
</dbReference>
<dbReference type="Proteomes" id="UP000769766">
    <property type="component" value="Unassembled WGS sequence"/>
</dbReference>
<dbReference type="FunFam" id="3.30.230.10:FF:000003">
    <property type="entry name" value="Elongation factor G"/>
    <property type="match status" value="1"/>
</dbReference>
<name>A0A932CP37_UNCTE</name>
<dbReference type="Pfam" id="PF00679">
    <property type="entry name" value="EFG_C"/>
    <property type="match status" value="1"/>
</dbReference>
<accession>A0A932CP37</accession>
<dbReference type="SMART" id="SM00838">
    <property type="entry name" value="EFG_C"/>
    <property type="match status" value="1"/>
</dbReference>
<dbReference type="GO" id="GO:0032790">
    <property type="term" value="P:ribosome disassembly"/>
    <property type="evidence" value="ECO:0007669"/>
    <property type="project" value="TreeGrafter"/>
</dbReference>
<dbReference type="InterPro" id="IPR035647">
    <property type="entry name" value="EFG_III/V"/>
</dbReference>
<feature type="domain" description="Translation elongation factor EFG/EF2" evidence="10">
    <location>
        <begin position="366"/>
        <end position="484"/>
    </location>
</feature>
<dbReference type="Pfam" id="PF03764">
    <property type="entry name" value="EFG_IV"/>
    <property type="match status" value="1"/>
</dbReference>
<dbReference type="InterPro" id="IPR005517">
    <property type="entry name" value="Transl_elong_EFG/EF2_IV"/>
</dbReference>
<keyword evidence="3" id="KW-0547">Nucleotide-binding</keyword>
<dbReference type="InterPro" id="IPR009022">
    <property type="entry name" value="EFG_III"/>
</dbReference>
<comment type="caution">
    <text evidence="11">The sequence shown here is derived from an EMBL/GenBank/DDBJ whole genome shotgun (WGS) entry which is preliminary data.</text>
</comment>
<dbReference type="NCBIfam" id="NF009381">
    <property type="entry name" value="PRK12740.1-5"/>
    <property type="match status" value="1"/>
</dbReference>
<dbReference type="Gene3D" id="3.40.50.300">
    <property type="entry name" value="P-loop containing nucleotide triphosphate hydrolases"/>
    <property type="match status" value="1"/>
</dbReference>
<dbReference type="Pfam" id="PF00009">
    <property type="entry name" value="GTP_EFTU"/>
    <property type="match status" value="1"/>
</dbReference>
<dbReference type="GO" id="GO:0005525">
    <property type="term" value="F:GTP binding"/>
    <property type="evidence" value="ECO:0007669"/>
    <property type="project" value="UniProtKB-UniRule"/>
</dbReference>
<evidence type="ECO:0000256" key="2">
    <source>
        <dbReference type="ARBA" id="ARBA00017872"/>
    </source>
</evidence>
<dbReference type="InterPro" id="IPR035649">
    <property type="entry name" value="EFG_V"/>
</dbReference>
<evidence type="ECO:0000313" key="12">
    <source>
        <dbReference type="Proteomes" id="UP000769766"/>
    </source>
</evidence>
<dbReference type="InterPro" id="IPR014721">
    <property type="entry name" value="Ribsml_uS5_D2-typ_fold_subgr"/>
</dbReference>
<comment type="function">
    <text evidence="7">Catalyzes the GTP-dependent ribosomal translocation step during translation elongation. During this step, the ribosome changes from the pre-translocational (PRE) to the post-translocational (POST) state as the newly formed A-site-bound peptidyl-tRNA and P-site-bound deacylated tRNA move to the P and E sites, respectively. Catalyzes the coordinated movement of the two tRNA molecules, the mRNA and conformational changes in the ribosome.</text>
</comment>
<dbReference type="SUPFAM" id="SSF54211">
    <property type="entry name" value="Ribosomal protein S5 domain 2-like"/>
    <property type="match status" value="1"/>
</dbReference>
<dbReference type="SMART" id="SM00889">
    <property type="entry name" value="EFG_IV"/>
    <property type="match status" value="1"/>
</dbReference>
<dbReference type="CDD" id="cd01434">
    <property type="entry name" value="EFG_mtEFG1_IV"/>
    <property type="match status" value="1"/>
</dbReference>
<dbReference type="SUPFAM" id="SSF52540">
    <property type="entry name" value="P-loop containing nucleoside triphosphate hydrolases"/>
    <property type="match status" value="1"/>
</dbReference>
<dbReference type="InterPro" id="IPR004540">
    <property type="entry name" value="Transl_elong_EFG/EF2"/>
</dbReference>
<dbReference type="SUPFAM" id="SSF54980">
    <property type="entry name" value="EF-G C-terminal domain-like"/>
    <property type="match status" value="2"/>
</dbReference>
<dbReference type="InterPro" id="IPR009000">
    <property type="entry name" value="Transl_B-barrel_sf"/>
</dbReference>
<dbReference type="Gene3D" id="3.30.230.10">
    <property type="match status" value="1"/>
</dbReference>
<evidence type="ECO:0000256" key="1">
    <source>
        <dbReference type="ARBA" id="ARBA00005870"/>
    </source>
</evidence>
<dbReference type="InterPro" id="IPR020568">
    <property type="entry name" value="Ribosomal_Su5_D2-typ_SF"/>
</dbReference>
<dbReference type="GO" id="GO:0003924">
    <property type="term" value="F:GTPase activity"/>
    <property type="evidence" value="ECO:0007669"/>
    <property type="project" value="InterPro"/>
</dbReference>
<dbReference type="Gene3D" id="3.30.70.870">
    <property type="entry name" value="Elongation Factor G (Translational Gtpase), domain 3"/>
    <property type="match status" value="1"/>
</dbReference>
<dbReference type="NCBIfam" id="NF009379">
    <property type="entry name" value="PRK12740.1-3"/>
    <property type="match status" value="1"/>
</dbReference>